<evidence type="ECO:0000256" key="8">
    <source>
        <dbReference type="SAM" id="MobiDB-lite"/>
    </source>
</evidence>
<evidence type="ECO:0000256" key="7">
    <source>
        <dbReference type="PROSITE-ProRule" id="PRU01379"/>
    </source>
</evidence>
<dbReference type="Pfam" id="PF00246">
    <property type="entry name" value="Peptidase_M14"/>
    <property type="match status" value="1"/>
</dbReference>
<proteinExistence type="inferred from homology"/>
<keyword evidence="11" id="KW-1185">Reference proteome</keyword>
<dbReference type="PROSITE" id="PS52035">
    <property type="entry name" value="PEPTIDASE_M14"/>
    <property type="match status" value="1"/>
</dbReference>
<evidence type="ECO:0000256" key="1">
    <source>
        <dbReference type="ARBA" id="ARBA00001947"/>
    </source>
</evidence>
<dbReference type="PANTHER" id="PTHR11705">
    <property type="entry name" value="PROTEASE FAMILY M14 CARBOXYPEPTIDASE A,B"/>
    <property type="match status" value="1"/>
</dbReference>
<comment type="similarity">
    <text evidence="2 7">Belongs to the peptidase M14 family.</text>
</comment>
<accession>A0A9P0DQR2</accession>
<keyword evidence="3" id="KW-0645">Protease</keyword>
<comment type="cofactor">
    <cofactor evidence="1">
        <name>Zn(2+)</name>
        <dbReference type="ChEBI" id="CHEBI:29105"/>
    </cofactor>
</comment>
<name>A0A9P0DQR2_PHACE</name>
<evidence type="ECO:0000256" key="6">
    <source>
        <dbReference type="ARBA" id="ARBA00023049"/>
    </source>
</evidence>
<gene>
    <name evidence="10" type="ORF">PHAECO_LOCUS5117</name>
</gene>
<dbReference type="GO" id="GO:0008270">
    <property type="term" value="F:zinc ion binding"/>
    <property type="evidence" value="ECO:0007669"/>
    <property type="project" value="InterPro"/>
</dbReference>
<protein>
    <recommendedName>
        <fullName evidence="9">Peptidase M14 domain-containing protein</fullName>
    </recommendedName>
</protein>
<keyword evidence="5" id="KW-0862">Zinc</keyword>
<feature type="compositionally biased region" description="Basic residues" evidence="8">
    <location>
        <begin position="1"/>
        <end position="14"/>
    </location>
</feature>
<evidence type="ECO:0000313" key="10">
    <source>
        <dbReference type="EMBL" id="CAH1154668.1"/>
    </source>
</evidence>
<dbReference type="InterPro" id="IPR000834">
    <property type="entry name" value="Peptidase_M14"/>
</dbReference>
<evidence type="ECO:0000256" key="5">
    <source>
        <dbReference type="ARBA" id="ARBA00022833"/>
    </source>
</evidence>
<organism evidence="10 11">
    <name type="scientific">Phaedon cochleariae</name>
    <name type="common">Mustard beetle</name>
    <dbReference type="NCBI Taxonomy" id="80249"/>
    <lineage>
        <taxon>Eukaryota</taxon>
        <taxon>Metazoa</taxon>
        <taxon>Ecdysozoa</taxon>
        <taxon>Arthropoda</taxon>
        <taxon>Hexapoda</taxon>
        <taxon>Insecta</taxon>
        <taxon>Pterygota</taxon>
        <taxon>Neoptera</taxon>
        <taxon>Endopterygota</taxon>
        <taxon>Coleoptera</taxon>
        <taxon>Polyphaga</taxon>
        <taxon>Cucujiformia</taxon>
        <taxon>Chrysomeloidea</taxon>
        <taxon>Chrysomelidae</taxon>
        <taxon>Chrysomelinae</taxon>
        <taxon>Chrysomelini</taxon>
        <taxon>Phaedon</taxon>
    </lineage>
</organism>
<reference evidence="10" key="2">
    <citation type="submission" date="2022-10" db="EMBL/GenBank/DDBJ databases">
        <authorList>
            <consortium name="ENA_rothamsted_submissions"/>
            <consortium name="culmorum"/>
            <person name="King R."/>
        </authorList>
    </citation>
    <scope>NUCLEOTIDE SEQUENCE</scope>
</reference>
<reference evidence="10" key="1">
    <citation type="submission" date="2022-01" db="EMBL/GenBank/DDBJ databases">
        <authorList>
            <person name="King R."/>
        </authorList>
    </citation>
    <scope>NUCLEOTIDE SEQUENCE</scope>
</reference>
<evidence type="ECO:0000256" key="3">
    <source>
        <dbReference type="ARBA" id="ARBA00022670"/>
    </source>
</evidence>
<comment type="caution">
    <text evidence="7">Lacks conserved residue(s) required for the propagation of feature annotation.</text>
</comment>
<dbReference type="Gene3D" id="3.40.630.10">
    <property type="entry name" value="Zn peptidases"/>
    <property type="match status" value="1"/>
</dbReference>
<sequence>MGLKKRPTKRRPNKPKQCNSKTKKSTSKVLNKNPKPVSVTRTSIPVRSYEHCHDRFLTYSEIRDFLQKMTTNYPEKIKVVIVGHSSEGKPIYLAKISELSTEEPKMATLVEAGSDGTDWMAVSSALYLISFLTKNNSYTKIMDYLILPCSNPDAYHYSISNCKSAKASITMSLSNNFPLTLGLNDVTSQRTEGVLLGIKKWKENFKFGSPETLALIKTITAHQFSVKLFISLQEEGEKIVYPFGFCKENVVDYEELKAVAKSGQTAVKCRCLQIGSVINLCGLTYGTVIDFLRTNQRAVKFTYILHLRVKKKKPESRNIISCGNDVLNCVRAMARNVFMHYKKFEDNKRCTS</sequence>
<dbReference type="EMBL" id="OU896722">
    <property type="protein sequence ID" value="CAH1154668.1"/>
    <property type="molecule type" value="Genomic_DNA"/>
</dbReference>
<evidence type="ECO:0000256" key="4">
    <source>
        <dbReference type="ARBA" id="ARBA00022801"/>
    </source>
</evidence>
<dbReference type="SMART" id="SM00631">
    <property type="entry name" value="Zn_pept"/>
    <property type="match status" value="1"/>
</dbReference>
<dbReference type="AlphaFoldDB" id="A0A9P0DQR2"/>
<dbReference type="GO" id="GO:0004181">
    <property type="term" value="F:metallocarboxypeptidase activity"/>
    <property type="evidence" value="ECO:0007669"/>
    <property type="project" value="InterPro"/>
</dbReference>
<evidence type="ECO:0000256" key="2">
    <source>
        <dbReference type="ARBA" id="ARBA00005988"/>
    </source>
</evidence>
<dbReference type="OrthoDB" id="3626597at2759"/>
<dbReference type="GO" id="GO:0006508">
    <property type="term" value="P:proteolysis"/>
    <property type="evidence" value="ECO:0007669"/>
    <property type="project" value="UniProtKB-KW"/>
</dbReference>
<feature type="domain" description="Peptidase M14" evidence="9">
    <location>
        <begin position="55"/>
        <end position="337"/>
    </location>
</feature>
<evidence type="ECO:0000313" key="11">
    <source>
        <dbReference type="Proteomes" id="UP001153737"/>
    </source>
</evidence>
<evidence type="ECO:0000259" key="9">
    <source>
        <dbReference type="PROSITE" id="PS52035"/>
    </source>
</evidence>
<feature type="region of interest" description="Disordered" evidence="8">
    <location>
        <begin position="1"/>
        <end position="39"/>
    </location>
</feature>
<dbReference type="SUPFAM" id="SSF53187">
    <property type="entry name" value="Zn-dependent exopeptidases"/>
    <property type="match status" value="1"/>
</dbReference>
<keyword evidence="6" id="KW-0482">Metalloprotease</keyword>
<keyword evidence="4" id="KW-0378">Hydrolase</keyword>
<dbReference type="GO" id="GO:0005615">
    <property type="term" value="C:extracellular space"/>
    <property type="evidence" value="ECO:0007669"/>
    <property type="project" value="TreeGrafter"/>
</dbReference>
<dbReference type="Proteomes" id="UP001153737">
    <property type="component" value="Chromosome 16"/>
</dbReference>
<dbReference type="PANTHER" id="PTHR11705:SF143">
    <property type="entry name" value="SLL0236 PROTEIN"/>
    <property type="match status" value="1"/>
</dbReference>